<dbReference type="Pfam" id="PF12799">
    <property type="entry name" value="LRR_4"/>
    <property type="match status" value="2"/>
</dbReference>
<keyword evidence="1" id="KW-0433">Leucine-rich repeat</keyword>
<organism evidence="3 4">
    <name type="scientific">Lusitaniella coriacea LEGE 07157</name>
    <dbReference type="NCBI Taxonomy" id="945747"/>
    <lineage>
        <taxon>Bacteria</taxon>
        <taxon>Bacillati</taxon>
        <taxon>Cyanobacteriota</taxon>
        <taxon>Cyanophyceae</taxon>
        <taxon>Spirulinales</taxon>
        <taxon>Lusitaniellaceae</taxon>
        <taxon>Lusitaniella</taxon>
    </lineage>
</organism>
<evidence type="ECO:0000256" key="2">
    <source>
        <dbReference type="ARBA" id="ARBA00022737"/>
    </source>
</evidence>
<accession>A0A8J7JEP3</accession>
<proteinExistence type="predicted"/>
<reference evidence="3" key="1">
    <citation type="submission" date="2020-10" db="EMBL/GenBank/DDBJ databases">
        <authorList>
            <person name="Castelo-Branco R."/>
            <person name="Eusebio N."/>
            <person name="Adriana R."/>
            <person name="Vieira A."/>
            <person name="Brugerolle De Fraissinette N."/>
            <person name="Rezende De Castro R."/>
            <person name="Schneider M.P."/>
            <person name="Vasconcelos V."/>
            <person name="Leao P.N."/>
        </authorList>
    </citation>
    <scope>NUCLEOTIDE SEQUENCE</scope>
    <source>
        <strain evidence="3">LEGE 07157</strain>
    </source>
</reference>
<evidence type="ECO:0000313" key="4">
    <source>
        <dbReference type="Proteomes" id="UP000654482"/>
    </source>
</evidence>
<comment type="caution">
    <text evidence="3">The sequence shown here is derived from an EMBL/GenBank/DDBJ whole genome shotgun (WGS) entry which is preliminary data.</text>
</comment>
<dbReference type="InterPro" id="IPR050836">
    <property type="entry name" value="SDS22/Internalin_LRR"/>
</dbReference>
<dbReference type="EMBL" id="JADEWZ010000044">
    <property type="protein sequence ID" value="MBE9118350.1"/>
    <property type="molecule type" value="Genomic_DNA"/>
</dbReference>
<dbReference type="SUPFAM" id="SSF52058">
    <property type="entry name" value="L domain-like"/>
    <property type="match status" value="1"/>
</dbReference>
<dbReference type="Gene3D" id="3.80.10.10">
    <property type="entry name" value="Ribonuclease Inhibitor"/>
    <property type="match status" value="1"/>
</dbReference>
<keyword evidence="2" id="KW-0677">Repeat</keyword>
<protein>
    <submittedName>
        <fullName evidence="3">Leucine-rich repeat domain-containing protein</fullName>
    </submittedName>
</protein>
<evidence type="ECO:0000256" key="1">
    <source>
        <dbReference type="ARBA" id="ARBA00022614"/>
    </source>
</evidence>
<gene>
    <name evidence="3" type="ORF">IQ249_20880</name>
</gene>
<dbReference type="InterPro" id="IPR001611">
    <property type="entry name" value="Leu-rich_rpt"/>
</dbReference>
<dbReference type="RefSeq" id="WP_194031436.1">
    <property type="nucleotide sequence ID" value="NZ_JADEWZ010000044.1"/>
</dbReference>
<dbReference type="Proteomes" id="UP000654482">
    <property type="component" value="Unassembled WGS sequence"/>
</dbReference>
<evidence type="ECO:0000313" key="3">
    <source>
        <dbReference type="EMBL" id="MBE9118350.1"/>
    </source>
</evidence>
<dbReference type="InterPro" id="IPR025875">
    <property type="entry name" value="Leu-rich_rpt_4"/>
</dbReference>
<dbReference type="PANTHER" id="PTHR46652">
    <property type="entry name" value="LEUCINE-RICH REPEAT AND IQ DOMAIN-CONTAINING PROTEIN 1-RELATED"/>
    <property type="match status" value="1"/>
</dbReference>
<sequence length="187" mass="20797">MFKFLFFQQPGLRTIAVIGATTLTFNICTPLGFAAQPKQVENFKSFAAWCMNRESLSSEATKTVEVLLDVAQTNDCTEANDILLSLRELNLRDRGISDLRPLSSFTNLTTLLLLKNKIADVSPLANLRNLTQLNLSGNQIVDITPLSGLTQLRELFLMTNDQSSGMQASPFLLRAYSEETSECPVRF</sequence>
<dbReference type="PANTHER" id="PTHR46652:SF3">
    <property type="entry name" value="LEUCINE-RICH REPEAT-CONTAINING PROTEIN 9"/>
    <property type="match status" value="1"/>
</dbReference>
<dbReference type="AlphaFoldDB" id="A0A8J7JEP3"/>
<keyword evidence="4" id="KW-1185">Reference proteome</keyword>
<dbReference type="InterPro" id="IPR032675">
    <property type="entry name" value="LRR_dom_sf"/>
</dbReference>
<dbReference type="PROSITE" id="PS51450">
    <property type="entry name" value="LRR"/>
    <property type="match status" value="2"/>
</dbReference>
<name>A0A8J7JEP3_9CYAN</name>